<sequence>MPAVLILTALAVFCTLVYIQAKAHQQLDVETPAATRQASDIVRQQFRDWKPVSGPGTFNFQPRQRDHAPTLSITVSGTEVSSTVTIWASRYDSSYRGMYHATLLWWRQRGLVKQLTRDDLPVPGFLSASSHMVSTLRVS</sequence>
<accession>A0A1H3HNZ7</accession>
<reference evidence="1 2" key="1">
    <citation type="submission" date="2016-10" db="EMBL/GenBank/DDBJ databases">
        <authorList>
            <person name="de Groot N.N."/>
        </authorList>
    </citation>
    <scope>NUCLEOTIDE SEQUENCE [LARGE SCALE GENOMIC DNA]</scope>
    <source>
        <strain evidence="1 2">CPCC 202699</strain>
    </source>
</reference>
<evidence type="ECO:0000313" key="2">
    <source>
        <dbReference type="Proteomes" id="UP000199515"/>
    </source>
</evidence>
<gene>
    <name evidence="1" type="ORF">SAMN05421504_104754</name>
</gene>
<evidence type="ECO:0000313" key="1">
    <source>
        <dbReference type="EMBL" id="SDY17213.1"/>
    </source>
</evidence>
<dbReference type="OrthoDB" id="9838791at2"/>
<dbReference type="Proteomes" id="UP000199515">
    <property type="component" value="Unassembled WGS sequence"/>
</dbReference>
<protein>
    <submittedName>
        <fullName evidence="1">Uncharacterized protein</fullName>
    </submittedName>
</protein>
<dbReference type="AlphaFoldDB" id="A0A1H3HNZ7"/>
<dbReference type="EMBL" id="FNON01000004">
    <property type="protein sequence ID" value="SDY17213.1"/>
    <property type="molecule type" value="Genomic_DNA"/>
</dbReference>
<dbReference type="STRING" id="589385.SAMN05421504_104754"/>
<name>A0A1H3HNZ7_9PSEU</name>
<dbReference type="RefSeq" id="WP_091291777.1">
    <property type="nucleotide sequence ID" value="NZ_FNON01000004.1"/>
</dbReference>
<keyword evidence="2" id="KW-1185">Reference proteome</keyword>
<proteinExistence type="predicted"/>
<organism evidence="1 2">
    <name type="scientific">Amycolatopsis xylanica</name>
    <dbReference type="NCBI Taxonomy" id="589385"/>
    <lineage>
        <taxon>Bacteria</taxon>
        <taxon>Bacillati</taxon>
        <taxon>Actinomycetota</taxon>
        <taxon>Actinomycetes</taxon>
        <taxon>Pseudonocardiales</taxon>
        <taxon>Pseudonocardiaceae</taxon>
        <taxon>Amycolatopsis</taxon>
    </lineage>
</organism>